<evidence type="ECO:0000313" key="3">
    <source>
        <dbReference type="Proteomes" id="UP000078550"/>
    </source>
</evidence>
<dbReference type="InterPro" id="IPR008780">
    <property type="entry name" value="Plasmodium_Vir"/>
</dbReference>
<proteinExistence type="predicted"/>
<sequence length="316" mass="36203">MSLKANSTEFFKLFRKSSKDLFSDQFYEALDSDSPDLSKYDNQCNDIHVHNPKEKVIKICKKYLRYLEYCKLLNDDNSLYKVSVLFNYWLYGVLTHIYGSNSTEKIRTGFSALQIKWTYFDYRRRNEPYYLKCKPNFELVNHNDWDKRKKLYDYYVDYDILFDFYNKCMPYKPDNVLSKLPCHEKIAQEQADAKAAEIPDAMQHTLGSEQDTEVRPHGPGEPGLASGSETEVTSDTSPIGTKVGQSVLGMAPVLLTATALYRYTPIGSWIRGLGGNNPNNIGNMVGEEMEGFLANPEESGDTLFGDTGHYISYQSM</sequence>
<dbReference type="EMBL" id="FLRE01002228">
    <property type="protein sequence ID" value="SBT58246.1"/>
    <property type="molecule type" value="Genomic_DNA"/>
</dbReference>
<evidence type="ECO:0000313" key="2">
    <source>
        <dbReference type="EMBL" id="SBT58246.1"/>
    </source>
</evidence>
<name>A0A1A9AQ62_PLAOA</name>
<accession>A0A1A9AQ62</accession>
<feature type="compositionally biased region" description="Polar residues" evidence="1">
    <location>
        <begin position="227"/>
        <end position="239"/>
    </location>
</feature>
<reference evidence="3" key="1">
    <citation type="submission" date="2016-05" db="EMBL/GenBank/DDBJ databases">
        <authorList>
            <person name="Naeem Raeece"/>
        </authorList>
    </citation>
    <scope>NUCLEOTIDE SEQUENCE [LARGE SCALE GENOMIC DNA]</scope>
</reference>
<dbReference type="Proteomes" id="UP000078550">
    <property type="component" value="Unassembled WGS sequence"/>
</dbReference>
<evidence type="ECO:0000256" key="1">
    <source>
        <dbReference type="SAM" id="MobiDB-lite"/>
    </source>
</evidence>
<organism evidence="2 3">
    <name type="scientific">Plasmodium ovale wallikeri</name>
    <dbReference type="NCBI Taxonomy" id="864142"/>
    <lineage>
        <taxon>Eukaryota</taxon>
        <taxon>Sar</taxon>
        <taxon>Alveolata</taxon>
        <taxon>Apicomplexa</taxon>
        <taxon>Aconoidasida</taxon>
        <taxon>Haemosporida</taxon>
        <taxon>Plasmodiidae</taxon>
        <taxon>Plasmodium</taxon>
        <taxon>Plasmodium (Plasmodium)</taxon>
    </lineage>
</organism>
<protein>
    <submittedName>
        <fullName evidence="2">PIR Superfamily Protein</fullName>
    </submittedName>
</protein>
<dbReference type="AlphaFoldDB" id="A0A1A9AQ62"/>
<dbReference type="Pfam" id="PF05795">
    <property type="entry name" value="Plasmodium_Vir"/>
    <property type="match status" value="2"/>
</dbReference>
<feature type="region of interest" description="Disordered" evidence="1">
    <location>
        <begin position="207"/>
        <end position="241"/>
    </location>
</feature>
<gene>
    <name evidence="2" type="ORF">POVWA2_083900</name>
</gene>